<dbReference type="PROSITE" id="PS51620">
    <property type="entry name" value="SAM_TRM61"/>
    <property type="match status" value="1"/>
</dbReference>
<feature type="domain" description="tRNA (adenine(58)-N(1))-methyltransferase catalytic subunit TRM61 C-terminal" evidence="8">
    <location>
        <begin position="308"/>
        <end position="574"/>
    </location>
</feature>
<sequence length="584" mass="63013">MGPGPASPPARPRGSPRPRRGPATWRREGGVRRHGRGPPPPPTPPPPLPPPSPPSPPPPPPPTLLRTLSGGGRPPGGAQARQVQAALRWAEGTYSCRRRLPAASQTRSRPSEPLTASSRRSQGEKAKGGRAAASPPHAAAAAMALPARPCRAGAAPAACSPPAPAPRSPLTPFRARAGRSGAGRGWGEAMAAWSGVRRALSGGRRPVWAGSLSPEERLRRMLPPEQGAEEPSGAPRAVPPPFRAGELALVEAPRRQRAPLRALCRLAAGAALGAPGGLLLPHDSVIGRLPGEVVRLRGGGRLLVRRPSLEEYALLMPRGPAIAYPKDISAMLMMMDVHPGDTVLEAGSGSGALSLFLSRAVGPKGRVISYETRDDHHSLAKKNYRHWRAAWEIGHMEEWPDNVDFILKDISTAAEDMKSVTFDAITLDMISPQSALSVVHPSLKQGGVCTVYLANITQVIDLLDRIRTCKLPFLCESIVEVTHRKWLVLPAKIKNCKSSQTAETQENTEEETHQKDYDEIHIQDQIVLKDIECNELQKDVFLTESISDDAETYCSVPYVARPSNWQDAHSAFLTKLRKFRPMNS</sequence>
<feature type="region of interest" description="Disordered" evidence="7">
    <location>
        <begin position="98"/>
        <end position="185"/>
    </location>
</feature>
<name>A0A493TMQ2_ANAPP</name>
<reference evidence="10 11" key="1">
    <citation type="submission" date="2017-10" db="EMBL/GenBank/DDBJ databases">
        <title>A new Pekin duck reference genome.</title>
        <authorList>
            <person name="Hou Z.-C."/>
            <person name="Zhou Z.-K."/>
            <person name="Zhu F."/>
            <person name="Hou S.-S."/>
        </authorList>
    </citation>
    <scope>NUCLEOTIDE SEQUENCE [LARGE SCALE GENOMIC DNA]</scope>
</reference>
<proteinExistence type="predicted"/>
<feature type="compositionally biased region" description="Pro residues" evidence="7">
    <location>
        <begin position="159"/>
        <end position="169"/>
    </location>
</feature>
<keyword evidence="2" id="KW-0489">Methyltransferase</keyword>
<dbReference type="Gene3D" id="3.10.330.20">
    <property type="match status" value="1"/>
</dbReference>
<feature type="region of interest" description="Disordered" evidence="7">
    <location>
        <begin position="1"/>
        <end position="84"/>
    </location>
</feature>
<dbReference type="GeneTree" id="ENSGT00940000154239"/>
<protein>
    <recommendedName>
        <fullName evidence="1">tRNA (adenine(58)-N(1))-methyltransferase</fullName>
        <ecNumber evidence="1">2.1.1.220</ecNumber>
    </recommendedName>
</protein>
<dbReference type="InterPro" id="IPR029063">
    <property type="entry name" value="SAM-dependent_MTases_sf"/>
</dbReference>
<dbReference type="Ensembl" id="ENSAPLT00000044723.1">
    <property type="protein sequence ID" value="ENSAPLP00000027167.1"/>
    <property type="gene ID" value="ENSAPLG00000023240.1"/>
</dbReference>
<evidence type="ECO:0000259" key="9">
    <source>
        <dbReference type="Pfam" id="PF21985"/>
    </source>
</evidence>
<dbReference type="FunFam" id="3.40.50.150:FF:000181">
    <property type="entry name" value="tRNA (Adenine(58)-N(1))-methyltransferase, mitochondrial isoform X4"/>
    <property type="match status" value="1"/>
</dbReference>
<dbReference type="Pfam" id="PF08704">
    <property type="entry name" value="GCD14"/>
    <property type="match status" value="1"/>
</dbReference>
<feature type="compositionally biased region" description="Low complexity" evidence="7">
    <location>
        <begin position="170"/>
        <end position="179"/>
    </location>
</feature>
<dbReference type="SMR" id="A0A493TMQ2"/>
<dbReference type="SUPFAM" id="SSF53335">
    <property type="entry name" value="S-adenosyl-L-methionine-dependent methyltransferases"/>
    <property type="match status" value="1"/>
</dbReference>
<accession>A0A493TMQ2</accession>
<dbReference type="GO" id="GO:0005739">
    <property type="term" value="C:mitochondrion"/>
    <property type="evidence" value="ECO:0007669"/>
    <property type="project" value="TreeGrafter"/>
</dbReference>
<evidence type="ECO:0000256" key="3">
    <source>
        <dbReference type="ARBA" id="ARBA00022679"/>
    </source>
</evidence>
<dbReference type="GO" id="GO:0030488">
    <property type="term" value="P:tRNA methylation"/>
    <property type="evidence" value="ECO:0007669"/>
    <property type="project" value="InterPro"/>
</dbReference>
<feature type="compositionally biased region" description="Pro residues" evidence="7">
    <location>
        <begin position="37"/>
        <end position="63"/>
    </location>
</feature>
<dbReference type="PANTHER" id="PTHR12133:SF1">
    <property type="entry name" value="TRNA (ADENINE(58)-N(1))-METHYLTRANSFERASE, MITOCHONDRIAL"/>
    <property type="match status" value="1"/>
</dbReference>
<comment type="catalytic activity">
    <reaction evidence="6">
        <text>an adenosine in mRNA + S-adenosyl-L-methionine = an N(1)-methyladenosine in mRNA + S-adenosyl-L-homocysteine + H(+)</text>
        <dbReference type="Rhea" id="RHEA:55392"/>
        <dbReference type="Rhea" id="RHEA-COMP:12414"/>
        <dbReference type="Rhea" id="RHEA-COMP:12415"/>
        <dbReference type="ChEBI" id="CHEBI:15378"/>
        <dbReference type="ChEBI" id="CHEBI:57856"/>
        <dbReference type="ChEBI" id="CHEBI:59789"/>
        <dbReference type="ChEBI" id="CHEBI:74411"/>
        <dbReference type="ChEBI" id="CHEBI:74491"/>
    </reaction>
</comment>
<keyword evidence="11" id="KW-1185">Reference proteome</keyword>
<evidence type="ECO:0000256" key="2">
    <source>
        <dbReference type="ARBA" id="ARBA00022603"/>
    </source>
</evidence>
<evidence type="ECO:0000313" key="10">
    <source>
        <dbReference type="Ensembl" id="ENSAPLP00000027167.1"/>
    </source>
</evidence>
<keyword evidence="4" id="KW-0949">S-adenosyl-L-methionine</keyword>
<evidence type="ECO:0000256" key="5">
    <source>
        <dbReference type="ARBA" id="ARBA00022694"/>
    </source>
</evidence>
<dbReference type="InterPro" id="IPR054151">
    <property type="entry name" value="TR61B_FKBP-like"/>
</dbReference>
<reference evidence="10" key="2">
    <citation type="submission" date="2025-08" db="UniProtKB">
        <authorList>
            <consortium name="Ensembl"/>
        </authorList>
    </citation>
    <scope>IDENTIFICATION</scope>
</reference>
<dbReference type="GO" id="GO:0160107">
    <property type="term" value="F:tRNA (adenine(58)-N1)-methyltransferase activity"/>
    <property type="evidence" value="ECO:0007669"/>
    <property type="project" value="UniProtKB-EC"/>
</dbReference>
<organism evidence="10 11">
    <name type="scientific">Anas platyrhynchos platyrhynchos</name>
    <name type="common">Northern mallard</name>
    <dbReference type="NCBI Taxonomy" id="8840"/>
    <lineage>
        <taxon>Eukaryota</taxon>
        <taxon>Metazoa</taxon>
        <taxon>Chordata</taxon>
        <taxon>Craniata</taxon>
        <taxon>Vertebrata</taxon>
        <taxon>Euteleostomi</taxon>
        <taxon>Archelosauria</taxon>
        <taxon>Archosauria</taxon>
        <taxon>Dinosauria</taxon>
        <taxon>Saurischia</taxon>
        <taxon>Theropoda</taxon>
        <taxon>Coelurosauria</taxon>
        <taxon>Aves</taxon>
        <taxon>Neognathae</taxon>
        <taxon>Galloanserae</taxon>
        <taxon>Anseriformes</taxon>
        <taxon>Anatidae</taxon>
        <taxon>Anatinae</taxon>
        <taxon>Anas</taxon>
    </lineage>
</organism>
<feature type="compositionally biased region" description="Low complexity" evidence="7">
    <location>
        <begin position="130"/>
        <end position="158"/>
    </location>
</feature>
<dbReference type="GO" id="GO:0031515">
    <property type="term" value="C:tRNA (m1A) methyltransferase complex"/>
    <property type="evidence" value="ECO:0007669"/>
    <property type="project" value="InterPro"/>
</dbReference>
<dbReference type="InterPro" id="IPR014816">
    <property type="entry name" value="tRNA_MeTrfase_Gcd14"/>
</dbReference>
<dbReference type="Gene3D" id="3.40.50.150">
    <property type="entry name" value="Vaccinia Virus protein VP39"/>
    <property type="match status" value="1"/>
</dbReference>
<dbReference type="PANTHER" id="PTHR12133">
    <property type="entry name" value="TRNA (ADENINE(58)-N(1))-METHYLTRANSFERASE"/>
    <property type="match status" value="1"/>
</dbReference>
<evidence type="ECO:0000259" key="8">
    <source>
        <dbReference type="Pfam" id="PF08704"/>
    </source>
</evidence>
<feature type="compositionally biased region" description="Polar residues" evidence="7">
    <location>
        <begin position="103"/>
        <end position="120"/>
    </location>
</feature>
<feature type="compositionally biased region" description="Pro residues" evidence="7">
    <location>
        <begin position="1"/>
        <end position="11"/>
    </location>
</feature>
<keyword evidence="5" id="KW-0819">tRNA processing</keyword>
<dbReference type="AlphaFoldDB" id="A0A493TMQ2"/>
<evidence type="ECO:0000256" key="1">
    <source>
        <dbReference type="ARBA" id="ARBA00012796"/>
    </source>
</evidence>
<dbReference type="InterPro" id="IPR049470">
    <property type="entry name" value="TRM61_C"/>
</dbReference>
<feature type="domain" description="TR61B FKBP-like" evidence="9">
    <location>
        <begin position="244"/>
        <end position="299"/>
    </location>
</feature>
<dbReference type="Pfam" id="PF21985">
    <property type="entry name" value="TR61B_FKBP-like"/>
    <property type="match status" value="1"/>
</dbReference>
<dbReference type="EC" id="2.1.1.220" evidence="1"/>
<evidence type="ECO:0000313" key="11">
    <source>
        <dbReference type="Proteomes" id="UP000016666"/>
    </source>
</evidence>
<evidence type="ECO:0000256" key="4">
    <source>
        <dbReference type="ARBA" id="ARBA00022691"/>
    </source>
</evidence>
<evidence type="ECO:0000256" key="6">
    <source>
        <dbReference type="ARBA" id="ARBA00048481"/>
    </source>
</evidence>
<gene>
    <name evidence="10" type="primary">TRMT61B</name>
</gene>
<dbReference type="Proteomes" id="UP000016666">
    <property type="component" value="Chromosome 3"/>
</dbReference>
<dbReference type="CDD" id="cd02440">
    <property type="entry name" value="AdoMet_MTases"/>
    <property type="match status" value="1"/>
</dbReference>
<evidence type="ECO:0000256" key="7">
    <source>
        <dbReference type="SAM" id="MobiDB-lite"/>
    </source>
</evidence>
<keyword evidence="3" id="KW-0808">Transferase</keyword>
<reference evidence="10" key="3">
    <citation type="submission" date="2025-09" db="UniProtKB">
        <authorList>
            <consortium name="Ensembl"/>
        </authorList>
    </citation>
    <scope>IDENTIFICATION</scope>
</reference>